<evidence type="ECO:0000313" key="3">
    <source>
        <dbReference type="EMBL" id="QIS22064.1"/>
    </source>
</evidence>
<dbReference type="GO" id="GO:0003677">
    <property type="term" value="F:DNA binding"/>
    <property type="evidence" value="ECO:0007669"/>
    <property type="project" value="InterPro"/>
</dbReference>
<dbReference type="AlphaFoldDB" id="A0A164J0C7"/>
<dbReference type="Gene3D" id="1.10.260.40">
    <property type="entry name" value="lambda repressor-like DNA-binding domains"/>
    <property type="match status" value="1"/>
</dbReference>
<evidence type="ECO:0000313" key="2">
    <source>
        <dbReference type="EMBL" id="KZM69916.1"/>
    </source>
</evidence>
<dbReference type="Proteomes" id="UP000500953">
    <property type="component" value="Chromosome"/>
</dbReference>
<keyword evidence="4" id="KW-1185">Reference proteome</keyword>
<dbReference type="InterPro" id="IPR001387">
    <property type="entry name" value="Cro/C1-type_HTH"/>
</dbReference>
<organism evidence="2 4">
    <name type="scientific">Nocardia terpenica</name>
    <dbReference type="NCBI Taxonomy" id="455432"/>
    <lineage>
        <taxon>Bacteria</taxon>
        <taxon>Bacillati</taxon>
        <taxon>Actinomycetota</taxon>
        <taxon>Actinomycetes</taxon>
        <taxon>Mycobacteriales</taxon>
        <taxon>Nocardiaceae</taxon>
        <taxon>Nocardia</taxon>
    </lineage>
</organism>
<dbReference type="Proteomes" id="UP000076512">
    <property type="component" value="Unassembled WGS sequence"/>
</dbReference>
<dbReference type="OrthoDB" id="2679623at2"/>
<evidence type="ECO:0000313" key="5">
    <source>
        <dbReference type="Proteomes" id="UP000500953"/>
    </source>
</evidence>
<protein>
    <submittedName>
        <fullName evidence="3">XRE family transcriptional regulator</fullName>
    </submittedName>
</protein>
<evidence type="ECO:0000313" key="4">
    <source>
        <dbReference type="Proteomes" id="UP000076512"/>
    </source>
</evidence>
<accession>A0A164J0C7</accession>
<reference evidence="3 5" key="2">
    <citation type="journal article" date="2019" name="ACS Chem. Biol.">
        <title>Identification and Mobilization of a Cryptic Antibiotic Biosynthesis Gene Locus from a Human-Pathogenic Nocardia Isolate.</title>
        <authorList>
            <person name="Herisse M."/>
            <person name="Ishida K."/>
            <person name="Porter J.L."/>
            <person name="Howden B."/>
            <person name="Hertweck C."/>
            <person name="Stinear T.P."/>
            <person name="Pidot S.J."/>
        </authorList>
    </citation>
    <scope>NUCLEOTIDE SEQUENCE [LARGE SCALE GENOMIC DNA]</scope>
    <source>
        <strain evidence="3 5">AUSMDU00012715</strain>
    </source>
</reference>
<feature type="domain" description="HTH cro/C1-type" evidence="1">
    <location>
        <begin position="47"/>
        <end position="82"/>
    </location>
</feature>
<dbReference type="InterPro" id="IPR010982">
    <property type="entry name" value="Lambda_DNA-bd_dom_sf"/>
</dbReference>
<evidence type="ECO:0000259" key="1">
    <source>
        <dbReference type="PROSITE" id="PS50943"/>
    </source>
</evidence>
<dbReference type="PROSITE" id="PS50943">
    <property type="entry name" value="HTH_CROC1"/>
    <property type="match status" value="1"/>
</dbReference>
<reference evidence="2 4" key="1">
    <citation type="submission" date="2016-04" db="EMBL/GenBank/DDBJ databases">
        <authorList>
            <person name="Evans L.H."/>
            <person name="Alamgir A."/>
            <person name="Owens N."/>
            <person name="Weber N.D."/>
            <person name="Virtaneva K."/>
            <person name="Barbian K."/>
            <person name="Babar A."/>
            <person name="Rosenke K."/>
        </authorList>
    </citation>
    <scope>NUCLEOTIDE SEQUENCE [LARGE SCALE GENOMIC DNA]</scope>
    <source>
        <strain evidence="2 4">IFM 0406</strain>
    </source>
</reference>
<name>A0A164J0C7_9NOCA</name>
<dbReference type="EMBL" id="CP046173">
    <property type="protein sequence ID" value="QIS22064.1"/>
    <property type="molecule type" value="Genomic_DNA"/>
</dbReference>
<proteinExistence type="predicted"/>
<gene>
    <name evidence="2" type="ORF">AWN90_04735</name>
    <name evidence="3" type="ORF">F6W96_30685</name>
</gene>
<dbReference type="STRING" id="455432.AWN90_04735"/>
<sequence length="142" mass="15730">MSIPADDPGPLAAKLNALIEERWKHLPKPPGNAVIAREIREQTGLAISTGYLWMLRTGQRGNPTGPRLQALAKFFGKSPAYFLDQELTDEDMELAAALNSRGVRMIALRSDGLSEQSQRAILEMVERAREIERLDHPVDPSA</sequence>
<dbReference type="RefSeq" id="WP_067578020.1">
    <property type="nucleotide sequence ID" value="NZ_CP046173.1"/>
</dbReference>
<dbReference type="EMBL" id="LWGR01000016">
    <property type="protein sequence ID" value="KZM69916.1"/>
    <property type="molecule type" value="Genomic_DNA"/>
</dbReference>